<dbReference type="AlphaFoldDB" id="A0A0M3K325"/>
<evidence type="ECO:0000259" key="1">
    <source>
        <dbReference type="Pfam" id="PF12353"/>
    </source>
</evidence>
<dbReference type="InterPro" id="IPR024675">
    <property type="entry name" value="eIF3g_N"/>
</dbReference>
<name>A0A0M3K325_ANISI</name>
<sequence length="132" mass="14824">MSALVTQLSELTATPAIGSWAEAVEQETLSGRHETTKDGIKTVTDIVTDDTGKYKHSWIIRSFLDRFALQVITTFKVVTKKVPKPIAERKKWKKFGQCKNDPPGPHVSTTYVAEEVILQFIRNRAGEVSEHL</sequence>
<proteinExistence type="predicted"/>
<evidence type="ECO:0000313" key="4">
    <source>
        <dbReference type="WBParaSite" id="ASIM_0001535601-mRNA-1"/>
    </source>
</evidence>
<dbReference type="Pfam" id="PF12353">
    <property type="entry name" value="eIF3g"/>
    <property type="match status" value="1"/>
</dbReference>
<evidence type="ECO:0000313" key="3">
    <source>
        <dbReference type="Proteomes" id="UP000267096"/>
    </source>
</evidence>
<reference evidence="4" key="1">
    <citation type="submission" date="2017-02" db="UniProtKB">
        <authorList>
            <consortium name="WormBaseParasite"/>
        </authorList>
    </citation>
    <scope>IDENTIFICATION</scope>
</reference>
<dbReference type="Proteomes" id="UP000267096">
    <property type="component" value="Unassembled WGS sequence"/>
</dbReference>
<protein>
    <submittedName>
        <fullName evidence="4">EIF3g domain-containing protein</fullName>
    </submittedName>
</protein>
<dbReference type="EMBL" id="UYRR01031920">
    <property type="protein sequence ID" value="VDK53288.1"/>
    <property type="molecule type" value="Genomic_DNA"/>
</dbReference>
<organism evidence="4">
    <name type="scientific">Anisakis simplex</name>
    <name type="common">Herring worm</name>
    <dbReference type="NCBI Taxonomy" id="6269"/>
    <lineage>
        <taxon>Eukaryota</taxon>
        <taxon>Metazoa</taxon>
        <taxon>Ecdysozoa</taxon>
        <taxon>Nematoda</taxon>
        <taxon>Chromadorea</taxon>
        <taxon>Rhabditida</taxon>
        <taxon>Spirurina</taxon>
        <taxon>Ascaridomorpha</taxon>
        <taxon>Ascaridoidea</taxon>
        <taxon>Anisakidae</taxon>
        <taxon>Anisakis</taxon>
        <taxon>Anisakis simplex complex</taxon>
    </lineage>
</organism>
<evidence type="ECO:0000313" key="2">
    <source>
        <dbReference type="EMBL" id="VDK53288.1"/>
    </source>
</evidence>
<dbReference type="OrthoDB" id="2011769at2759"/>
<gene>
    <name evidence="2" type="ORF">ASIM_LOCUS14766</name>
</gene>
<reference evidence="2 3" key="2">
    <citation type="submission" date="2018-11" db="EMBL/GenBank/DDBJ databases">
        <authorList>
            <consortium name="Pathogen Informatics"/>
        </authorList>
    </citation>
    <scope>NUCLEOTIDE SEQUENCE [LARGE SCALE GENOMIC DNA]</scope>
</reference>
<accession>A0A0M3K325</accession>
<dbReference type="WBParaSite" id="ASIM_0001535601-mRNA-1">
    <property type="protein sequence ID" value="ASIM_0001535601-mRNA-1"/>
    <property type="gene ID" value="ASIM_0001535601"/>
</dbReference>
<feature type="domain" description="Eukaryotic translation initiation factor 3 subunit G N-terminal" evidence="1">
    <location>
        <begin position="69"/>
        <end position="127"/>
    </location>
</feature>
<keyword evidence="3" id="KW-1185">Reference proteome</keyword>